<dbReference type="Proteomes" id="UP000053958">
    <property type="component" value="Unassembled WGS sequence"/>
</dbReference>
<keyword evidence="1" id="KW-0812">Transmembrane</keyword>
<evidence type="ECO:0000313" key="2">
    <source>
        <dbReference type="EMBL" id="KKA21525.1"/>
    </source>
</evidence>
<evidence type="ECO:0000313" key="3">
    <source>
        <dbReference type="Proteomes" id="UP000053958"/>
    </source>
</evidence>
<dbReference type="STRING" id="1408163.A0A0F4YTS9"/>
<evidence type="ECO:0000256" key="1">
    <source>
        <dbReference type="SAM" id="Phobius"/>
    </source>
</evidence>
<name>A0A0F4YTS9_RASE3</name>
<dbReference type="EMBL" id="LASV01000182">
    <property type="protein sequence ID" value="KKA21525.1"/>
    <property type="molecule type" value="Genomic_DNA"/>
</dbReference>
<gene>
    <name evidence="2" type="ORF">T310_4483</name>
</gene>
<dbReference type="RefSeq" id="XP_013328137.1">
    <property type="nucleotide sequence ID" value="XM_013472683.1"/>
</dbReference>
<keyword evidence="3" id="KW-1185">Reference proteome</keyword>
<dbReference type="OrthoDB" id="4868994at2759"/>
<feature type="transmembrane region" description="Helical" evidence="1">
    <location>
        <begin position="126"/>
        <end position="145"/>
    </location>
</feature>
<dbReference type="AlphaFoldDB" id="A0A0F4YTS9"/>
<protein>
    <submittedName>
        <fullName evidence="2">Uncharacterized protein</fullName>
    </submittedName>
</protein>
<reference evidence="2 3" key="1">
    <citation type="submission" date="2015-04" db="EMBL/GenBank/DDBJ databases">
        <authorList>
            <person name="Heijne W.H."/>
            <person name="Fedorova N.D."/>
            <person name="Nierman W.C."/>
            <person name="Vollebregt A.W."/>
            <person name="Zhao Z."/>
            <person name="Wu L."/>
            <person name="Kumar M."/>
            <person name="Stam H."/>
            <person name="van den Berg M.A."/>
            <person name="Pel H.J."/>
        </authorList>
    </citation>
    <scope>NUCLEOTIDE SEQUENCE [LARGE SCALE GENOMIC DNA]</scope>
    <source>
        <strain evidence="2 3">CBS 393.64</strain>
    </source>
</reference>
<keyword evidence="1" id="KW-1133">Transmembrane helix</keyword>
<sequence>MAGPDDHAEETKKSLYQQVRAWGGSIFSHSYLQLTVRSSLVFTTESPVPPTVLATLITAQHMRPFQFLPMTFPPVLLFTSYANLQGFKVDSSGISAAWSGLYLVLASRRKQPFMKKWGARGIIRGATMGLCLVNMVAGGLTYTLGKREKEDE</sequence>
<organism evidence="2 3">
    <name type="scientific">Rasamsonia emersonii (strain ATCC 16479 / CBS 393.64 / IMI 116815)</name>
    <dbReference type="NCBI Taxonomy" id="1408163"/>
    <lineage>
        <taxon>Eukaryota</taxon>
        <taxon>Fungi</taxon>
        <taxon>Dikarya</taxon>
        <taxon>Ascomycota</taxon>
        <taxon>Pezizomycotina</taxon>
        <taxon>Eurotiomycetes</taxon>
        <taxon>Eurotiomycetidae</taxon>
        <taxon>Eurotiales</taxon>
        <taxon>Trichocomaceae</taxon>
        <taxon>Rasamsonia</taxon>
    </lineage>
</organism>
<comment type="caution">
    <text evidence="2">The sequence shown here is derived from an EMBL/GenBank/DDBJ whole genome shotgun (WGS) entry which is preliminary data.</text>
</comment>
<dbReference type="GeneID" id="25316831"/>
<accession>A0A0F4YTS9</accession>
<proteinExistence type="predicted"/>
<keyword evidence="1" id="KW-0472">Membrane</keyword>